<dbReference type="RefSeq" id="WP_110132319.1">
    <property type="nucleotide sequence ID" value="NZ_QHJQ01000029.1"/>
</dbReference>
<evidence type="ECO:0000313" key="2">
    <source>
        <dbReference type="EMBL" id="PXA02810.1"/>
    </source>
</evidence>
<reference evidence="2 3" key="1">
    <citation type="submission" date="2018-05" db="EMBL/GenBank/DDBJ databases">
        <title>Coraliomargarita sinensis sp. nov., isolated from a marine solar saltern.</title>
        <authorList>
            <person name="Zhou L.Y."/>
        </authorList>
    </citation>
    <scope>NUCLEOTIDE SEQUENCE [LARGE SCALE GENOMIC DNA]</scope>
    <source>
        <strain evidence="2 3">WN38</strain>
    </source>
</reference>
<dbReference type="EMBL" id="QHJQ01000029">
    <property type="protein sequence ID" value="PXA02810.1"/>
    <property type="molecule type" value="Genomic_DNA"/>
</dbReference>
<evidence type="ECO:0000313" key="3">
    <source>
        <dbReference type="Proteomes" id="UP000247099"/>
    </source>
</evidence>
<feature type="transmembrane region" description="Helical" evidence="1">
    <location>
        <begin position="7"/>
        <end position="25"/>
    </location>
</feature>
<keyword evidence="3" id="KW-1185">Reference proteome</keyword>
<keyword evidence="1" id="KW-1133">Transmembrane helix</keyword>
<gene>
    <name evidence="2" type="ORF">DDZ13_15230</name>
</gene>
<dbReference type="Proteomes" id="UP000247099">
    <property type="component" value="Unassembled WGS sequence"/>
</dbReference>
<keyword evidence="1" id="KW-0812">Transmembrane</keyword>
<dbReference type="InParanoid" id="A0A317ZCV0"/>
<dbReference type="AlphaFoldDB" id="A0A317ZCV0"/>
<name>A0A317ZCV0_9BACT</name>
<keyword evidence="1" id="KW-0472">Membrane</keyword>
<evidence type="ECO:0000256" key="1">
    <source>
        <dbReference type="SAM" id="Phobius"/>
    </source>
</evidence>
<proteinExistence type="predicted"/>
<organism evidence="2 3">
    <name type="scientific">Coraliomargarita sinensis</name>
    <dbReference type="NCBI Taxonomy" id="2174842"/>
    <lineage>
        <taxon>Bacteria</taxon>
        <taxon>Pseudomonadati</taxon>
        <taxon>Verrucomicrobiota</taxon>
        <taxon>Opitutia</taxon>
        <taxon>Puniceicoccales</taxon>
        <taxon>Coraliomargaritaceae</taxon>
        <taxon>Coraliomargarita</taxon>
    </lineage>
</organism>
<accession>A0A317ZCV0</accession>
<sequence>MKSKIPFIIGTLGFASVFFVISKLGNNDQPSVAEKLRLIQTKEQNEERIEEAYQIISYAHSKLDELSGLLMFLLGVIFMLSCYIVVAPRKSKAEPAGIVNDEAAPPRD</sequence>
<feature type="transmembrane region" description="Helical" evidence="1">
    <location>
        <begin position="66"/>
        <end position="86"/>
    </location>
</feature>
<protein>
    <submittedName>
        <fullName evidence="2">Uncharacterized protein</fullName>
    </submittedName>
</protein>
<comment type="caution">
    <text evidence="2">The sequence shown here is derived from an EMBL/GenBank/DDBJ whole genome shotgun (WGS) entry which is preliminary data.</text>
</comment>